<feature type="transmembrane region" description="Helical" evidence="2">
    <location>
        <begin position="149"/>
        <end position="166"/>
    </location>
</feature>
<feature type="transmembrane region" description="Helical" evidence="2">
    <location>
        <begin position="212"/>
        <end position="235"/>
    </location>
</feature>
<feature type="transmembrane region" description="Helical" evidence="2">
    <location>
        <begin position="466"/>
        <end position="489"/>
    </location>
</feature>
<feature type="transmembrane region" description="Helical" evidence="2">
    <location>
        <begin position="426"/>
        <end position="446"/>
    </location>
</feature>
<accession>A0A2A2KRV1</accession>
<organism evidence="3 4">
    <name type="scientific">Diploscapter pachys</name>
    <dbReference type="NCBI Taxonomy" id="2018661"/>
    <lineage>
        <taxon>Eukaryota</taxon>
        <taxon>Metazoa</taxon>
        <taxon>Ecdysozoa</taxon>
        <taxon>Nematoda</taxon>
        <taxon>Chromadorea</taxon>
        <taxon>Rhabditida</taxon>
        <taxon>Rhabditina</taxon>
        <taxon>Rhabditomorpha</taxon>
        <taxon>Rhabditoidea</taxon>
        <taxon>Rhabditidae</taxon>
        <taxon>Diploscapter</taxon>
    </lineage>
</organism>
<keyword evidence="2" id="KW-1133">Transmembrane helix</keyword>
<feature type="region of interest" description="Disordered" evidence="1">
    <location>
        <begin position="1"/>
        <end position="32"/>
    </location>
</feature>
<feature type="transmembrane region" description="Helical" evidence="2">
    <location>
        <begin position="69"/>
        <end position="86"/>
    </location>
</feature>
<protein>
    <submittedName>
        <fullName evidence="3">Uncharacterized protein</fullName>
    </submittedName>
</protein>
<evidence type="ECO:0000313" key="4">
    <source>
        <dbReference type="Proteomes" id="UP000218231"/>
    </source>
</evidence>
<dbReference type="EMBL" id="LIAE01007857">
    <property type="protein sequence ID" value="PAV76629.1"/>
    <property type="molecule type" value="Genomic_DNA"/>
</dbReference>
<name>A0A2A2KRV1_9BILA</name>
<evidence type="ECO:0000256" key="2">
    <source>
        <dbReference type="SAM" id="Phobius"/>
    </source>
</evidence>
<feature type="transmembrane region" description="Helical" evidence="2">
    <location>
        <begin position="247"/>
        <end position="269"/>
    </location>
</feature>
<keyword evidence="4" id="KW-1185">Reference proteome</keyword>
<feature type="transmembrane region" description="Helical" evidence="2">
    <location>
        <begin position="501"/>
        <end position="519"/>
    </location>
</feature>
<gene>
    <name evidence="3" type="ORF">WR25_11839</name>
</gene>
<feature type="transmembrane region" description="Helical" evidence="2">
    <location>
        <begin position="275"/>
        <end position="297"/>
    </location>
</feature>
<dbReference type="Proteomes" id="UP000218231">
    <property type="component" value="Unassembled WGS sequence"/>
</dbReference>
<feature type="transmembrane region" description="Helical" evidence="2">
    <location>
        <begin position="173"/>
        <end position="192"/>
    </location>
</feature>
<evidence type="ECO:0000313" key="3">
    <source>
        <dbReference type="EMBL" id="PAV76629.1"/>
    </source>
</evidence>
<comment type="caution">
    <text evidence="3">The sequence shown here is derived from an EMBL/GenBank/DDBJ whole genome shotgun (WGS) entry which is preliminary data.</text>
</comment>
<keyword evidence="2" id="KW-0812">Transmembrane</keyword>
<feature type="compositionally biased region" description="Polar residues" evidence="1">
    <location>
        <begin position="1"/>
        <end position="10"/>
    </location>
</feature>
<dbReference type="AlphaFoldDB" id="A0A2A2KRV1"/>
<feature type="transmembrane region" description="Helical" evidence="2">
    <location>
        <begin position="531"/>
        <end position="550"/>
    </location>
</feature>
<sequence>MLKNKSNGPNESLLPSERSGQRKPGRQHESLESMLNTSDEVVIKEERLKSLDDVYEGFGTFHPYFVDRLLVAAFIYFFLHLPISYMDFVVDFGFGTSGCFETMNETMYTFWWYCRCSDSSLTNTSDTMKSDALVIYIDKSSHRNPYDDAPYICFIFVSIFAFLFSGRSRRMSLLWLLSFLSFFSTLIVAMSWCEWSGSTDSKCEGKESRYLTGPFMAILIAFCRLGGGLIMCQLIELAPLRLRPITIASYIMAGSLSTVVIGVSIYVIYLKEMSVTIIVWVFAVLSITPIPLSFLYVQDTPYFYLAKARIDSLQRCFEQILKRKGYFPSFFYKQHVFQRVPQRFVPTSWWTIWRSRRAKSWTPSSIGCAGESMKQYFTGEHSILRQFFITRIDVFLIESVIDTLGALVGVALQKTSIFSVFPHRLAFQYAIPFVVVGLPLAIANIFPPVTYFCVATGEYCYHDFLFIVIVTLSLLGGIFAAALSLVVVLQLLEFFPTDCRLFGYLTYRSLLNIICRMFVPEFIASIQNWPNMHGSVAFAHLILFAVAALAQMANDVNRRMHCYYADIAGMNKVRKSARIPAAPVLADEETLGTNVTNG</sequence>
<keyword evidence="2" id="KW-0472">Membrane</keyword>
<evidence type="ECO:0000256" key="1">
    <source>
        <dbReference type="SAM" id="MobiDB-lite"/>
    </source>
</evidence>
<reference evidence="3 4" key="1">
    <citation type="journal article" date="2017" name="Curr. Biol.">
        <title>Genome architecture and evolution of a unichromosomal asexual nematode.</title>
        <authorList>
            <person name="Fradin H."/>
            <person name="Zegar C."/>
            <person name="Gutwein M."/>
            <person name="Lucas J."/>
            <person name="Kovtun M."/>
            <person name="Corcoran D."/>
            <person name="Baugh L.R."/>
            <person name="Kiontke K."/>
            <person name="Gunsalus K."/>
            <person name="Fitch D.H."/>
            <person name="Piano F."/>
        </authorList>
    </citation>
    <scope>NUCLEOTIDE SEQUENCE [LARGE SCALE GENOMIC DNA]</scope>
    <source>
        <strain evidence="3">PF1309</strain>
    </source>
</reference>
<proteinExistence type="predicted"/>